<dbReference type="Proteomes" id="UP000315700">
    <property type="component" value="Chromosome"/>
</dbReference>
<sequence length="249" mass="28701">MLIFLDESFRTNRNTNAEFGVLAGVAIPEDIFHEFQLEFFKVRRPFHDVVLREDQEIHGKELLGKATLKQIAIHGDSNHWRLASLLLDLAVRYRIRVFGVVCFRPSMKSFVCANEATLDTTFRYLFERIDNFMKLEFPGRTAKLIFDNREHRTHEANARAITNFFVKSAMGRGFDSLLRIPLFAVSQGHNYGLQLADLVTTAVALHYQGAREFDPFWQQIQGMVYKTTVGGWLQESIKVMRQKPEAGLT</sequence>
<organism evidence="1 2">
    <name type="scientific">Caulifigura coniformis</name>
    <dbReference type="NCBI Taxonomy" id="2527983"/>
    <lineage>
        <taxon>Bacteria</taxon>
        <taxon>Pseudomonadati</taxon>
        <taxon>Planctomycetota</taxon>
        <taxon>Planctomycetia</taxon>
        <taxon>Planctomycetales</taxon>
        <taxon>Planctomycetaceae</taxon>
        <taxon>Caulifigura</taxon>
    </lineage>
</organism>
<accession>A0A517SCU3</accession>
<keyword evidence="2" id="KW-1185">Reference proteome</keyword>
<dbReference type="EMBL" id="CP036271">
    <property type="protein sequence ID" value="QDT53944.1"/>
    <property type="molecule type" value="Genomic_DNA"/>
</dbReference>
<proteinExistence type="predicted"/>
<reference evidence="1 2" key="1">
    <citation type="submission" date="2019-02" db="EMBL/GenBank/DDBJ databases">
        <title>Deep-cultivation of Planctomycetes and their phenomic and genomic characterization uncovers novel biology.</title>
        <authorList>
            <person name="Wiegand S."/>
            <person name="Jogler M."/>
            <person name="Boedeker C."/>
            <person name="Pinto D."/>
            <person name="Vollmers J."/>
            <person name="Rivas-Marin E."/>
            <person name="Kohn T."/>
            <person name="Peeters S.H."/>
            <person name="Heuer A."/>
            <person name="Rast P."/>
            <person name="Oberbeckmann S."/>
            <person name="Bunk B."/>
            <person name="Jeske O."/>
            <person name="Meyerdierks A."/>
            <person name="Storesund J.E."/>
            <person name="Kallscheuer N."/>
            <person name="Luecker S."/>
            <person name="Lage O.M."/>
            <person name="Pohl T."/>
            <person name="Merkel B.J."/>
            <person name="Hornburger P."/>
            <person name="Mueller R.-W."/>
            <person name="Bruemmer F."/>
            <person name="Labrenz M."/>
            <person name="Spormann A.M."/>
            <person name="Op den Camp H."/>
            <person name="Overmann J."/>
            <person name="Amann R."/>
            <person name="Jetten M.S.M."/>
            <person name="Mascher T."/>
            <person name="Medema M.H."/>
            <person name="Devos D.P."/>
            <person name="Kaster A.-K."/>
            <person name="Ovreas L."/>
            <person name="Rohde M."/>
            <person name="Galperin M.Y."/>
            <person name="Jogler C."/>
        </authorList>
    </citation>
    <scope>NUCLEOTIDE SEQUENCE [LARGE SCALE GENOMIC DNA]</scope>
    <source>
        <strain evidence="1 2">Pan44</strain>
    </source>
</reference>
<name>A0A517SCU3_9PLAN</name>
<dbReference type="AlphaFoldDB" id="A0A517SCU3"/>
<dbReference type="RefSeq" id="WP_145029570.1">
    <property type="nucleotide sequence ID" value="NZ_CP036271.1"/>
</dbReference>
<protein>
    <recommendedName>
        <fullName evidence="3">DUF3800 domain-containing protein</fullName>
    </recommendedName>
</protein>
<dbReference type="InterPro" id="IPR024524">
    <property type="entry name" value="DUF3800"/>
</dbReference>
<evidence type="ECO:0000313" key="2">
    <source>
        <dbReference type="Proteomes" id="UP000315700"/>
    </source>
</evidence>
<evidence type="ECO:0008006" key="3">
    <source>
        <dbReference type="Google" id="ProtNLM"/>
    </source>
</evidence>
<dbReference type="InParanoid" id="A0A517SCU3"/>
<gene>
    <name evidence="1" type="ORF">Pan44_19710</name>
</gene>
<evidence type="ECO:0000313" key="1">
    <source>
        <dbReference type="EMBL" id="QDT53944.1"/>
    </source>
</evidence>
<dbReference type="KEGG" id="ccos:Pan44_19710"/>
<dbReference type="Pfam" id="PF12686">
    <property type="entry name" value="DUF3800"/>
    <property type="match status" value="1"/>
</dbReference>